<name>A0AAD8GTI5_9APIA</name>
<keyword evidence="10" id="KW-1185">Reference proteome</keyword>
<gene>
    <name evidence="9" type="ORF">POM88_047328</name>
</gene>
<dbReference type="InterPro" id="IPR040457">
    <property type="entry name" value="GCP_C"/>
</dbReference>
<reference evidence="9" key="2">
    <citation type="submission" date="2023-05" db="EMBL/GenBank/DDBJ databases">
        <authorList>
            <person name="Schelkunov M.I."/>
        </authorList>
    </citation>
    <scope>NUCLEOTIDE SEQUENCE</scope>
    <source>
        <strain evidence="9">Hsosn_3</strain>
        <tissue evidence="9">Leaf</tissue>
    </source>
</reference>
<evidence type="ECO:0000256" key="4">
    <source>
        <dbReference type="ARBA" id="ARBA00023212"/>
    </source>
</evidence>
<dbReference type="GO" id="GO:0005874">
    <property type="term" value="C:microtubule"/>
    <property type="evidence" value="ECO:0007669"/>
    <property type="project" value="UniProtKB-KW"/>
</dbReference>
<dbReference type="SUPFAM" id="SSF57667">
    <property type="entry name" value="beta-beta-alpha zinc fingers"/>
    <property type="match status" value="1"/>
</dbReference>
<proteinExistence type="inferred from homology"/>
<keyword evidence="7" id="KW-0812">Transmembrane</keyword>
<dbReference type="GO" id="GO:0000278">
    <property type="term" value="P:mitotic cell cycle"/>
    <property type="evidence" value="ECO:0007669"/>
    <property type="project" value="TreeGrafter"/>
</dbReference>
<feature type="region of interest" description="Disordered" evidence="6">
    <location>
        <begin position="704"/>
        <end position="736"/>
    </location>
</feature>
<feature type="domain" description="Gamma tubulin complex component C-terminal" evidence="8">
    <location>
        <begin position="576"/>
        <end position="685"/>
    </location>
</feature>
<keyword evidence="3 5" id="KW-0493">Microtubule</keyword>
<evidence type="ECO:0000259" key="8">
    <source>
        <dbReference type="Pfam" id="PF04130"/>
    </source>
</evidence>
<evidence type="ECO:0000256" key="2">
    <source>
        <dbReference type="ARBA" id="ARBA00022490"/>
    </source>
</evidence>
<comment type="function">
    <text evidence="5">Component of the gamma-tubulin ring complex (gTuRC) which mediates microtubule nucleation.</text>
</comment>
<keyword evidence="2 5" id="KW-0963">Cytoplasm</keyword>
<keyword evidence="4 5" id="KW-0206">Cytoskeleton</keyword>
<feature type="compositionally biased region" description="Basic and acidic residues" evidence="6">
    <location>
        <begin position="354"/>
        <end position="363"/>
    </location>
</feature>
<dbReference type="PANTHER" id="PTHR19302:SF70">
    <property type="entry name" value="GAMMA-TUBULIN COMPLEX COMPONENT 6"/>
    <property type="match status" value="1"/>
</dbReference>
<dbReference type="InterPro" id="IPR007259">
    <property type="entry name" value="GCP"/>
</dbReference>
<keyword evidence="7" id="KW-1133">Transmembrane helix</keyword>
<evidence type="ECO:0000313" key="10">
    <source>
        <dbReference type="Proteomes" id="UP001237642"/>
    </source>
</evidence>
<organism evidence="9 10">
    <name type="scientific">Heracleum sosnowskyi</name>
    <dbReference type="NCBI Taxonomy" id="360622"/>
    <lineage>
        <taxon>Eukaryota</taxon>
        <taxon>Viridiplantae</taxon>
        <taxon>Streptophyta</taxon>
        <taxon>Embryophyta</taxon>
        <taxon>Tracheophyta</taxon>
        <taxon>Spermatophyta</taxon>
        <taxon>Magnoliopsida</taxon>
        <taxon>eudicotyledons</taxon>
        <taxon>Gunneridae</taxon>
        <taxon>Pentapetalae</taxon>
        <taxon>asterids</taxon>
        <taxon>campanulids</taxon>
        <taxon>Apiales</taxon>
        <taxon>Apiaceae</taxon>
        <taxon>Apioideae</taxon>
        <taxon>apioid superclade</taxon>
        <taxon>Tordylieae</taxon>
        <taxon>Tordyliinae</taxon>
        <taxon>Heracleum</taxon>
    </lineage>
</organism>
<feature type="region of interest" description="Disordered" evidence="6">
    <location>
        <begin position="944"/>
        <end position="966"/>
    </location>
</feature>
<comment type="caution">
    <text evidence="9">The sequence shown here is derived from an EMBL/GenBank/DDBJ whole genome shotgun (WGS) entry which is preliminary data.</text>
</comment>
<evidence type="ECO:0000256" key="6">
    <source>
        <dbReference type="SAM" id="MobiDB-lite"/>
    </source>
</evidence>
<evidence type="ECO:0000256" key="1">
    <source>
        <dbReference type="ARBA" id="ARBA00010337"/>
    </source>
</evidence>
<comment type="similarity">
    <text evidence="1 5">Belongs to the TUBGCP family.</text>
</comment>
<dbReference type="GO" id="GO:0051011">
    <property type="term" value="F:microtubule minus-end binding"/>
    <property type="evidence" value="ECO:0007669"/>
    <property type="project" value="TreeGrafter"/>
</dbReference>
<dbReference type="GO" id="GO:0007020">
    <property type="term" value="P:microtubule nucleation"/>
    <property type="evidence" value="ECO:0007669"/>
    <property type="project" value="InterPro"/>
</dbReference>
<dbReference type="EMBL" id="JAUIZM010000011">
    <property type="protein sequence ID" value="KAK1354072.1"/>
    <property type="molecule type" value="Genomic_DNA"/>
</dbReference>
<dbReference type="GO" id="GO:0000922">
    <property type="term" value="C:spindle pole"/>
    <property type="evidence" value="ECO:0007669"/>
    <property type="project" value="InterPro"/>
</dbReference>
<reference evidence="9" key="1">
    <citation type="submission" date="2023-02" db="EMBL/GenBank/DDBJ databases">
        <title>Genome of toxic invasive species Heracleum sosnowskyi carries increased number of genes despite the absence of recent whole-genome duplications.</title>
        <authorList>
            <person name="Schelkunov M."/>
            <person name="Shtratnikova V."/>
            <person name="Makarenko M."/>
            <person name="Klepikova A."/>
            <person name="Omelchenko D."/>
            <person name="Novikova G."/>
            <person name="Obukhova E."/>
            <person name="Bogdanov V."/>
            <person name="Penin A."/>
            <person name="Logacheva M."/>
        </authorList>
    </citation>
    <scope>NUCLEOTIDE SEQUENCE</scope>
    <source>
        <strain evidence="9">Hsosn_3</strain>
        <tissue evidence="9">Leaf</tissue>
    </source>
</reference>
<evidence type="ECO:0000256" key="5">
    <source>
        <dbReference type="RuleBase" id="RU363050"/>
    </source>
</evidence>
<dbReference type="GO" id="GO:0043015">
    <property type="term" value="F:gamma-tubulin binding"/>
    <property type="evidence" value="ECO:0007669"/>
    <property type="project" value="InterPro"/>
</dbReference>
<feature type="region of interest" description="Disordered" evidence="6">
    <location>
        <begin position="342"/>
        <end position="375"/>
    </location>
</feature>
<evidence type="ECO:0000313" key="9">
    <source>
        <dbReference type="EMBL" id="KAK1354072.1"/>
    </source>
</evidence>
<feature type="transmembrane region" description="Helical" evidence="7">
    <location>
        <begin position="12"/>
        <end position="33"/>
    </location>
</feature>
<dbReference type="SMART" id="SM00614">
    <property type="entry name" value="ZnF_BED"/>
    <property type="match status" value="1"/>
</dbReference>
<evidence type="ECO:0000256" key="3">
    <source>
        <dbReference type="ARBA" id="ARBA00022701"/>
    </source>
</evidence>
<dbReference type="InterPro" id="IPR036236">
    <property type="entry name" value="Znf_C2H2_sf"/>
</dbReference>
<dbReference type="Gene3D" id="1.20.120.1900">
    <property type="entry name" value="Gamma-tubulin complex, C-terminal domain"/>
    <property type="match status" value="1"/>
</dbReference>
<dbReference type="PANTHER" id="PTHR19302">
    <property type="entry name" value="GAMMA TUBULIN COMPLEX PROTEIN"/>
    <property type="match status" value="1"/>
</dbReference>
<dbReference type="GO" id="GO:0031122">
    <property type="term" value="P:cytoplasmic microtubule organization"/>
    <property type="evidence" value="ECO:0007669"/>
    <property type="project" value="TreeGrafter"/>
</dbReference>
<dbReference type="GO" id="GO:0000930">
    <property type="term" value="C:gamma-tubulin complex"/>
    <property type="evidence" value="ECO:0007669"/>
    <property type="project" value="TreeGrafter"/>
</dbReference>
<dbReference type="InterPro" id="IPR042241">
    <property type="entry name" value="GCP_C_sf"/>
</dbReference>
<dbReference type="GO" id="GO:0051321">
    <property type="term" value="P:meiotic cell cycle"/>
    <property type="evidence" value="ECO:0007669"/>
    <property type="project" value="TreeGrafter"/>
</dbReference>
<dbReference type="AlphaFoldDB" id="A0AAD8GTI5"/>
<accession>A0AAD8GTI5</accession>
<feature type="compositionally biased region" description="Polar residues" evidence="6">
    <location>
        <begin position="950"/>
        <end position="960"/>
    </location>
</feature>
<evidence type="ECO:0000256" key="7">
    <source>
        <dbReference type="SAM" id="Phobius"/>
    </source>
</evidence>
<sequence length="1076" mass="118961">MKQYQKSSTLEHVSWGDVMVYLGVFTVVMLFLLNSSELYSGTVWGGGGVHDLTLEANLVRLAINALQGVEPALISINKICTVFFSDPADRTYHRIPKFDRDLGEQKGSKFEEINLSESGDLVNQAFAVSVGKILEGYTSALDTLHASAVMRRLSKTFDMSSCASSGAGLLTSVAHSEVKLLEVYLHTEGLRTQIDALGNICHLHDIDLCRSASSFEDLGSETKFSEFPSGAIPCSVFVNAYKSGYVYVLQVSDPAHSGDDGALDFEASSVADENSYVQVPLDFSDCSSLASSEEQDQFDQLVVTPNKFVNLEEQYLSALKFSSSIARHTLSKDELSCSVETNRKTSSSFPGISETHDSERQHDMSSPLGSPLNISQNHGRSKYNSKFFCAKPIVIKHYLNYRSCMPEEKVSREFDRDLSSFDFTSVQNPFSLPIAKSPGSPRHQLGTKLLVLVDPVPSAVCSIADSLLSSSCNIDSNTGRDFETGLTGMLDIPFDFVIEKCLLEEILLSCNQNTSYAAYCPPKLVQSLIILQLLEERTIIGTPQIHFMELADWADLFIMSLWHHEHMHTINQNGGSGSYKSEVLHFNIFMKLRQQVNHFVTTLQQYVQSQLSHVCWCKFLHSLKNQVKDMMDFESAHMSYVNDSLTICFLSDETTGIASIIQNILQCALDFRSCLTGSTWQTGVEIGDSSSNFSQTNISQVYESLSEDEADNRENENGNDEVPTTEGSVKPAKKGSKRKRSIAWETFSFTTSAENEVKCKKCSYTIAYNSSFGTGNMLKHQKLCETSSDVRQMIISKSQGTMMVHNGAFDPKVFRDMITDAVIENEYGPVEYELGGPGEAYTKWAAQMVVGLDTGVPWIMCKQDDAPDPIPILKSSYNPHDGISRFRQQIILEVLKHINTGDSEVYGTGTESERGGFTGHPMSLLSRGVKLNARSRWIRNASGGEGVWGTQKQQSASSTCHGGHQGDARFMEVDGRIREIGGEVGDILIKSRDLRAQQIGDKGGLNGKQVIDEVVDKDKDSDTEKVVIDPKRKRMEDIVFGENNGLDIMQINEKYQKDGSTNLLLAGPGVQARQAS</sequence>
<dbReference type="Pfam" id="PF04130">
    <property type="entry name" value="GCP_C_terminal"/>
    <property type="match status" value="1"/>
</dbReference>
<dbReference type="GO" id="GO:0051225">
    <property type="term" value="P:spindle assembly"/>
    <property type="evidence" value="ECO:0007669"/>
    <property type="project" value="TreeGrafter"/>
</dbReference>
<dbReference type="Proteomes" id="UP001237642">
    <property type="component" value="Unassembled WGS sequence"/>
</dbReference>
<comment type="subcellular location">
    <subcellularLocation>
        <location evidence="5">Cytoplasm</location>
        <location evidence="5">Cytoskeleton</location>
        <location evidence="5">Microtubule organizing center</location>
    </subcellularLocation>
</comment>
<protein>
    <recommendedName>
        <fullName evidence="5">Gamma-tubulin complex component</fullName>
    </recommendedName>
</protein>
<keyword evidence="7" id="KW-0472">Membrane</keyword>